<comment type="caution">
    <text evidence="1">The sequence shown here is derived from an EMBL/GenBank/DDBJ whole genome shotgun (WGS) entry which is preliminary data.</text>
</comment>
<organism evidence="1 2">
    <name type="scientific">Deinococcus indicus</name>
    <dbReference type="NCBI Taxonomy" id="223556"/>
    <lineage>
        <taxon>Bacteria</taxon>
        <taxon>Thermotogati</taxon>
        <taxon>Deinococcota</taxon>
        <taxon>Deinococci</taxon>
        <taxon>Deinococcales</taxon>
        <taxon>Deinococcaceae</taxon>
        <taxon>Deinococcus</taxon>
    </lineage>
</organism>
<proteinExistence type="predicted"/>
<protein>
    <submittedName>
        <fullName evidence="1">Uncharacterized protein</fullName>
    </submittedName>
</protein>
<sequence length="168" mass="18937">MRVSEAELLEALADYVRREAILPTPAEWEAARGDLPTDLSSLGDWQVVWRGALRLALARREGDQIAARVLALFRAGLSQAEIGRQLNLHPVSVYRRVGELRTAGLLPPQESLWVRAQGATWPASITEMALRLYGSADDAARDRARVALMQWHREGLIRRVRRGLYERC</sequence>
<dbReference type="AlphaFoldDB" id="A0A246BIK6"/>
<accession>A0A246BIK6</accession>
<dbReference type="EMBL" id="NHMK01000020">
    <property type="protein sequence ID" value="OWL95085.1"/>
    <property type="molecule type" value="Genomic_DNA"/>
</dbReference>
<dbReference type="Proteomes" id="UP000197208">
    <property type="component" value="Unassembled WGS sequence"/>
</dbReference>
<name>A0A246BIK6_9DEIO</name>
<keyword evidence="2" id="KW-1185">Reference proteome</keyword>
<gene>
    <name evidence="1" type="ORF">CBQ26_13620</name>
</gene>
<evidence type="ECO:0000313" key="1">
    <source>
        <dbReference type="EMBL" id="OWL95085.1"/>
    </source>
</evidence>
<reference evidence="1 2" key="1">
    <citation type="submission" date="2017-05" db="EMBL/GenBank/DDBJ databases">
        <title>De novo genome assembly of Deniococcus indicus strain DR1.</title>
        <authorList>
            <person name="Chauhan D."/>
            <person name="Yennamalli R.M."/>
            <person name="Priyadarshini R."/>
        </authorList>
    </citation>
    <scope>NUCLEOTIDE SEQUENCE [LARGE SCALE GENOMIC DNA]</scope>
    <source>
        <strain evidence="1 2">DR1</strain>
    </source>
</reference>
<evidence type="ECO:0000313" key="2">
    <source>
        <dbReference type="Proteomes" id="UP000197208"/>
    </source>
</evidence>